<dbReference type="PANTHER" id="PTHR10628">
    <property type="entry name" value="SIALIDASE"/>
    <property type="match status" value="1"/>
</dbReference>
<dbReference type="InterPro" id="IPR036278">
    <property type="entry name" value="Sialidase_sf"/>
</dbReference>
<dbReference type="SUPFAM" id="SSF50939">
    <property type="entry name" value="Sialidases"/>
    <property type="match status" value="1"/>
</dbReference>
<gene>
    <name evidence="5" type="ORF">U0035_02380</name>
</gene>
<dbReference type="InterPro" id="IPR026856">
    <property type="entry name" value="Sialidase_fam"/>
</dbReference>
<evidence type="ECO:0000256" key="3">
    <source>
        <dbReference type="ARBA" id="ARBA00012733"/>
    </source>
</evidence>
<dbReference type="Proteomes" id="UP001325680">
    <property type="component" value="Chromosome"/>
</dbReference>
<dbReference type="EC" id="3.2.1.18" evidence="3"/>
<proteinExistence type="inferred from homology"/>
<keyword evidence="5" id="KW-0378">Hydrolase</keyword>
<accession>A0ABZ0W6W4</accession>
<reference evidence="5 6" key="1">
    <citation type="submission" date="2023-12" db="EMBL/GenBank/DDBJ databases">
        <title>Genome sequencing and assembly of bacterial species from a model synthetic community.</title>
        <authorList>
            <person name="Hogle S.L."/>
        </authorList>
    </citation>
    <scope>NUCLEOTIDE SEQUENCE [LARGE SCALE GENOMIC DNA]</scope>
    <source>
        <strain evidence="5 6">HAMBI_3031</strain>
    </source>
</reference>
<evidence type="ECO:0000313" key="5">
    <source>
        <dbReference type="EMBL" id="WQD38992.1"/>
    </source>
</evidence>
<dbReference type="PANTHER" id="PTHR10628:SF30">
    <property type="entry name" value="EXO-ALPHA-SIALIDASE"/>
    <property type="match status" value="1"/>
</dbReference>
<evidence type="ECO:0000259" key="4">
    <source>
        <dbReference type="Pfam" id="PF13088"/>
    </source>
</evidence>
<dbReference type="Gene3D" id="2.120.10.10">
    <property type="match status" value="1"/>
</dbReference>
<protein>
    <recommendedName>
        <fullName evidence="3">exo-alpha-sialidase</fullName>
        <ecNumber evidence="3">3.2.1.18</ecNumber>
    </recommendedName>
</protein>
<dbReference type="InterPro" id="IPR011040">
    <property type="entry name" value="Sialidase"/>
</dbReference>
<comment type="catalytic activity">
    <reaction evidence="1">
        <text>Hydrolysis of alpha-(2-&gt;3)-, alpha-(2-&gt;6)-, alpha-(2-&gt;8)- glycosidic linkages of terminal sialic acid residues in oligosaccharides, glycoproteins, glycolipids, colominic acid and synthetic substrates.</text>
        <dbReference type="EC" id="3.2.1.18"/>
    </reaction>
</comment>
<keyword evidence="5" id="KW-0326">Glycosidase</keyword>
<evidence type="ECO:0000313" key="6">
    <source>
        <dbReference type="Proteomes" id="UP001325680"/>
    </source>
</evidence>
<dbReference type="CDD" id="cd15482">
    <property type="entry name" value="Sialidase_non-viral"/>
    <property type="match status" value="1"/>
</dbReference>
<dbReference type="Pfam" id="PF13088">
    <property type="entry name" value="BNR_2"/>
    <property type="match status" value="1"/>
</dbReference>
<dbReference type="RefSeq" id="WP_114792576.1">
    <property type="nucleotide sequence ID" value="NZ_CP139960.1"/>
</dbReference>
<organism evidence="5 6">
    <name type="scientific">Niabella yanshanensis</name>
    <dbReference type="NCBI Taxonomy" id="577386"/>
    <lineage>
        <taxon>Bacteria</taxon>
        <taxon>Pseudomonadati</taxon>
        <taxon>Bacteroidota</taxon>
        <taxon>Chitinophagia</taxon>
        <taxon>Chitinophagales</taxon>
        <taxon>Chitinophagaceae</taxon>
        <taxon>Niabella</taxon>
    </lineage>
</organism>
<sequence length="394" mass="43274">MMRSGIITMIAVVLMMPLTGYTQSKGGNSNIYKSVLWEQGKGKYKNYRIPAVIATKKGTVLAFCEAREAGDTGDIDLLVKRSKDNGKTWSEESVVWNDEQNTCGNPCPVVDMETGRIWLVTSWNDGKDHETAIVNKTSRSPRLPFICYSDDDGLSWSKPVSMGAATRDTSWGWYATGPGIGIQVKNGAYKGRLVIPANHSYNDPDGKIRKGPYGYGAHVLYSDDHGASWKKSESIKPGCNESQVTELADGTLMMNMRSYNEKFSRAVSTSKDGGATWSAIGHDYQLTESICQASILNFGQVQGKPAYLFLNPAVSVGRTHMTLKTSFDNCRSWSNSKLVYAGPCGYSSLTRLPNGRVGIFIEAGKKKSYEKMIFVSFPAETLFTAGAMLQENDI</sequence>
<dbReference type="EMBL" id="CP139960">
    <property type="protein sequence ID" value="WQD38992.1"/>
    <property type="molecule type" value="Genomic_DNA"/>
</dbReference>
<evidence type="ECO:0000256" key="2">
    <source>
        <dbReference type="ARBA" id="ARBA00009348"/>
    </source>
</evidence>
<comment type="similarity">
    <text evidence="2">Belongs to the glycosyl hydrolase 33 family.</text>
</comment>
<evidence type="ECO:0000256" key="1">
    <source>
        <dbReference type="ARBA" id="ARBA00000427"/>
    </source>
</evidence>
<dbReference type="GO" id="GO:0016798">
    <property type="term" value="F:hydrolase activity, acting on glycosyl bonds"/>
    <property type="evidence" value="ECO:0007669"/>
    <property type="project" value="UniProtKB-KW"/>
</dbReference>
<feature type="domain" description="Sialidase" evidence="4">
    <location>
        <begin position="58"/>
        <end position="359"/>
    </location>
</feature>
<keyword evidence="6" id="KW-1185">Reference proteome</keyword>
<name>A0ABZ0W6W4_9BACT</name>